<reference evidence="5 6" key="1">
    <citation type="submission" date="2016-12" db="EMBL/GenBank/DDBJ databases">
        <title>The new phylogeny of genus Mycobacterium.</title>
        <authorList>
            <person name="Tortoli E."/>
            <person name="Trovato A."/>
            <person name="Cirillo D.M."/>
        </authorList>
    </citation>
    <scope>NUCLEOTIDE SEQUENCE [LARGE SCALE GENOMIC DNA]</scope>
    <source>
        <strain evidence="5 6">DSM 44624</strain>
    </source>
</reference>
<evidence type="ECO:0000313" key="7">
    <source>
        <dbReference type="Proteomes" id="UP000467379"/>
    </source>
</evidence>
<proteinExistence type="inferred from homology"/>
<dbReference type="InterPro" id="IPR036513">
    <property type="entry name" value="STAS_dom_sf"/>
</dbReference>
<evidence type="ECO:0000313" key="6">
    <source>
        <dbReference type="Proteomes" id="UP000192441"/>
    </source>
</evidence>
<reference evidence="4" key="3">
    <citation type="submission" date="2020-02" db="EMBL/GenBank/DDBJ databases">
        <authorList>
            <person name="Matsumoto Y."/>
            <person name="Kinjo T."/>
            <person name="Motooka D."/>
            <person name="Nabeya D."/>
            <person name="Jung N."/>
            <person name="Uechi K."/>
            <person name="Horii T."/>
            <person name="Iida T."/>
            <person name="Fujita J."/>
            <person name="Nakamura S."/>
        </authorList>
    </citation>
    <scope>NUCLEOTIDE SEQUENCE</scope>
    <source>
        <strain evidence="4">JCM 12687</strain>
    </source>
</reference>
<sequence>MGPDSDSSRCTQRRLRATGERNGSAVIVCVGGEVDASNEAEWQHLLTNMAACAVAPGPLVVDVCDLDFIGAGAYAMLAREAERSKHRGVRLCLVSDRPETTRAVAACGLDELLPVETTLEAAMSQLTGKVR</sequence>
<dbReference type="EMBL" id="MVHM01000018">
    <property type="protein sequence ID" value="ORA33561.1"/>
    <property type="molecule type" value="Genomic_DNA"/>
</dbReference>
<dbReference type="NCBIfam" id="TIGR00377">
    <property type="entry name" value="ant_ant_sig"/>
    <property type="match status" value="1"/>
</dbReference>
<organism evidence="5 6">
    <name type="scientific">Mycobacterium branderi</name>
    <dbReference type="NCBI Taxonomy" id="43348"/>
    <lineage>
        <taxon>Bacteria</taxon>
        <taxon>Bacillati</taxon>
        <taxon>Actinomycetota</taxon>
        <taxon>Actinomycetes</taxon>
        <taxon>Mycobacteriales</taxon>
        <taxon>Mycobacteriaceae</taxon>
        <taxon>Mycobacterium</taxon>
    </lineage>
</organism>
<dbReference type="SUPFAM" id="SSF52091">
    <property type="entry name" value="SpoIIaa-like"/>
    <property type="match status" value="1"/>
</dbReference>
<dbReference type="EMBL" id="AP022606">
    <property type="protein sequence ID" value="BBZ11519.1"/>
    <property type="molecule type" value="Genomic_DNA"/>
</dbReference>
<dbReference type="OrthoDB" id="3700428at2"/>
<evidence type="ECO:0000259" key="3">
    <source>
        <dbReference type="PROSITE" id="PS50801"/>
    </source>
</evidence>
<dbReference type="PANTHER" id="PTHR33495:SF2">
    <property type="entry name" value="ANTI-SIGMA FACTOR ANTAGONIST TM_1081-RELATED"/>
    <property type="match status" value="1"/>
</dbReference>
<evidence type="ECO:0000256" key="1">
    <source>
        <dbReference type="ARBA" id="ARBA00009013"/>
    </source>
</evidence>
<feature type="domain" description="STAS" evidence="3">
    <location>
        <begin position="15"/>
        <end position="126"/>
    </location>
</feature>
<comment type="similarity">
    <text evidence="1 2">Belongs to the anti-sigma-factor antagonist family.</text>
</comment>
<dbReference type="AlphaFoldDB" id="A0A7I7W1R1"/>
<dbReference type="InterPro" id="IPR002645">
    <property type="entry name" value="STAS_dom"/>
</dbReference>
<gene>
    <name evidence="5" type="ORF">BST20_22045</name>
    <name evidence="4" type="ORF">MBRA_17140</name>
</gene>
<accession>A0A7I7W1R1</accession>
<dbReference type="CDD" id="cd07043">
    <property type="entry name" value="STAS_anti-anti-sigma_factors"/>
    <property type="match status" value="1"/>
</dbReference>
<dbReference type="InterPro" id="IPR003658">
    <property type="entry name" value="Anti-sigma_ant"/>
</dbReference>
<evidence type="ECO:0000313" key="5">
    <source>
        <dbReference type="EMBL" id="ORA33561.1"/>
    </source>
</evidence>
<name>A0A7I7W1R1_9MYCO</name>
<evidence type="ECO:0000313" key="4">
    <source>
        <dbReference type="EMBL" id="BBZ11519.1"/>
    </source>
</evidence>
<dbReference type="GO" id="GO:0043856">
    <property type="term" value="F:anti-sigma factor antagonist activity"/>
    <property type="evidence" value="ECO:0007669"/>
    <property type="project" value="InterPro"/>
</dbReference>
<keyword evidence="7" id="KW-1185">Reference proteome</keyword>
<dbReference type="PROSITE" id="PS50801">
    <property type="entry name" value="STAS"/>
    <property type="match status" value="1"/>
</dbReference>
<reference evidence="4 7" key="2">
    <citation type="journal article" date="2019" name="Emerg. Microbes Infect.">
        <title>Comprehensive subspecies identification of 175 nontuberculous mycobacteria species based on 7547 genomic profiles.</title>
        <authorList>
            <person name="Matsumoto Y."/>
            <person name="Kinjo T."/>
            <person name="Motooka D."/>
            <person name="Nabeya D."/>
            <person name="Jung N."/>
            <person name="Uechi K."/>
            <person name="Horii T."/>
            <person name="Iida T."/>
            <person name="Fujita J."/>
            <person name="Nakamura S."/>
        </authorList>
    </citation>
    <scope>NUCLEOTIDE SEQUENCE [LARGE SCALE GENOMIC DNA]</scope>
    <source>
        <strain evidence="4 7">JCM 12687</strain>
    </source>
</reference>
<dbReference type="Proteomes" id="UP000192441">
    <property type="component" value="Unassembled WGS sequence"/>
</dbReference>
<dbReference type="Pfam" id="PF01740">
    <property type="entry name" value="STAS"/>
    <property type="match status" value="1"/>
</dbReference>
<dbReference type="PANTHER" id="PTHR33495">
    <property type="entry name" value="ANTI-SIGMA FACTOR ANTAGONIST TM_1081-RELATED-RELATED"/>
    <property type="match status" value="1"/>
</dbReference>
<protein>
    <recommendedName>
        <fullName evidence="2">Anti-sigma factor antagonist</fullName>
    </recommendedName>
</protein>
<dbReference type="Gene3D" id="3.30.750.24">
    <property type="entry name" value="STAS domain"/>
    <property type="match status" value="1"/>
</dbReference>
<evidence type="ECO:0000256" key="2">
    <source>
        <dbReference type="RuleBase" id="RU003749"/>
    </source>
</evidence>
<dbReference type="Proteomes" id="UP000467379">
    <property type="component" value="Chromosome"/>
</dbReference>